<dbReference type="PROSITE" id="PS50011">
    <property type="entry name" value="PROTEIN_KINASE_DOM"/>
    <property type="match status" value="1"/>
</dbReference>
<dbReference type="Pfam" id="PF00069">
    <property type="entry name" value="Pkinase"/>
    <property type="match status" value="1"/>
</dbReference>
<keyword evidence="3 6" id="KW-0547">Nucleotide-binding</keyword>
<dbReference type="GO" id="GO:0005524">
    <property type="term" value="F:ATP binding"/>
    <property type="evidence" value="ECO:0007669"/>
    <property type="project" value="UniProtKB-UniRule"/>
</dbReference>
<evidence type="ECO:0000313" key="9">
    <source>
        <dbReference type="Proteomes" id="UP000616769"/>
    </source>
</evidence>
<dbReference type="GO" id="GO:0000932">
    <property type="term" value="C:P-body"/>
    <property type="evidence" value="ECO:0007669"/>
    <property type="project" value="UniProtKB-SubCell"/>
</dbReference>
<organism evidence="8 9">
    <name type="scientific">Sarcoptes scabiei</name>
    <name type="common">Itch mite</name>
    <name type="synonym">Acarus scabiei</name>
    <dbReference type="NCBI Taxonomy" id="52283"/>
    <lineage>
        <taxon>Eukaryota</taxon>
        <taxon>Metazoa</taxon>
        <taxon>Ecdysozoa</taxon>
        <taxon>Arthropoda</taxon>
        <taxon>Chelicerata</taxon>
        <taxon>Arachnida</taxon>
        <taxon>Acari</taxon>
        <taxon>Acariformes</taxon>
        <taxon>Sarcoptiformes</taxon>
        <taxon>Astigmata</taxon>
        <taxon>Psoroptidia</taxon>
        <taxon>Sarcoptoidea</taxon>
        <taxon>Sarcoptidae</taxon>
        <taxon>Sarcoptinae</taxon>
        <taxon>Sarcoptes</taxon>
    </lineage>
</organism>
<feature type="region of interest" description="Knob domain" evidence="6">
    <location>
        <begin position="520"/>
        <end position="611"/>
    </location>
</feature>
<dbReference type="InterPro" id="IPR000719">
    <property type="entry name" value="Prot_kinase_dom"/>
</dbReference>
<evidence type="ECO:0000256" key="2">
    <source>
        <dbReference type="ARBA" id="ARBA00022664"/>
    </source>
</evidence>
<keyword evidence="4 6" id="KW-0067">ATP-binding</keyword>
<comment type="caution">
    <text evidence="8">The sequence shown here is derived from an EMBL/GenBank/DDBJ whole genome shotgun (WGS) entry which is preliminary data.</text>
</comment>
<dbReference type="VEuPathDB" id="VectorBase:SSCA005271"/>
<dbReference type="SUPFAM" id="SSF56112">
    <property type="entry name" value="Protein kinase-like (PK-like)"/>
    <property type="match status" value="1"/>
</dbReference>
<dbReference type="Pfam" id="PF18101">
    <property type="entry name" value="Pan3_CK"/>
    <property type="match status" value="1"/>
</dbReference>
<dbReference type="InterPro" id="IPR030844">
    <property type="entry name" value="PAN3"/>
</dbReference>
<evidence type="ECO:0000256" key="5">
    <source>
        <dbReference type="ARBA" id="ARBA00023054"/>
    </source>
</evidence>
<dbReference type="InterPro" id="IPR041332">
    <property type="entry name" value="Pan3_CK"/>
</dbReference>
<accession>A0A132AE48</accession>
<keyword evidence="2 6" id="KW-0507">mRNA processing</keyword>
<dbReference type="GO" id="GO:0006397">
    <property type="term" value="P:mRNA processing"/>
    <property type="evidence" value="ECO:0007669"/>
    <property type="project" value="UniProtKB-KW"/>
</dbReference>
<feature type="binding site" evidence="6">
    <location>
        <position position="226"/>
    </location>
    <ligand>
        <name>ATP</name>
        <dbReference type="ChEBI" id="CHEBI:30616"/>
    </ligand>
</feature>
<evidence type="ECO:0000256" key="3">
    <source>
        <dbReference type="ARBA" id="ARBA00022741"/>
    </source>
</evidence>
<comment type="subcellular location">
    <subcellularLocation>
        <location evidence="6">Cytoplasm</location>
        <location evidence="6">P-body</location>
    </subcellularLocation>
</comment>
<protein>
    <recommendedName>
        <fullName evidence="6">PAN2-PAN3 deadenylation complex subunit PAN3</fullName>
    </recommendedName>
    <alternativeName>
        <fullName evidence="6">PAB1P-dependent poly(A)-specific ribonuclease</fullName>
    </alternativeName>
    <alternativeName>
        <fullName evidence="6">Poly(A)-nuclease deadenylation complex subunit 3</fullName>
        <shortName evidence="6">PAN deadenylation complex subunit 3</shortName>
    </alternativeName>
</protein>
<dbReference type="FunFam" id="1.10.287.3700:FF:000001">
    <property type="entry name" value="PAN2-PAN3 deadenylation complex subunit PAN3"/>
    <property type="match status" value="1"/>
</dbReference>
<feature type="binding site" evidence="6">
    <location>
        <begin position="358"/>
        <end position="359"/>
    </location>
    <ligand>
        <name>ATP</name>
        <dbReference type="ChEBI" id="CHEBI:30616"/>
    </ligand>
</feature>
<keyword evidence="5 6" id="KW-0175">Coiled coil</keyword>
<dbReference type="GO" id="GO:0000289">
    <property type="term" value="P:nuclear-transcribed mRNA poly(A) tail shortening"/>
    <property type="evidence" value="ECO:0007669"/>
    <property type="project" value="UniProtKB-UniRule"/>
</dbReference>
<comment type="domain">
    <text evidence="6">The pseudokinase domain, the coiled-coil (CC), and C-terminal knob domain (CK) form a structural unit (PKC) that forms an extensive high-affinity interaction surface for PAN2.</text>
</comment>
<comment type="function">
    <text evidence="6">Regulatory subunit of the poly(A)-nuclease (PAN) deadenylation complex, one of two cytoplasmic mRNA deadenylases involved in general and miRNA-mediated mRNA turnover. PAN specifically shortens poly(A) tails of RNA and the activity is stimulated by poly(A)-binding protein (PABP). PAN deadenylation is followed by rapid degradation of the shortened mRNA tails by the CCR4-NOT complex. Deadenylated mRNAs are then degraded by two alternative mechanisms, namely exosome-mediated 3'-5' exonucleolytic degradation, or deadenlyation-dependent mRNA decaping and subsequent 5'-3' exonucleolytic degradation by XRN1. PAN3 acts as a positive regulator for PAN activity, recruiting the catalytic subunit PAN2 to mRNA via its interaction with RNA and PABP, and to miRNA targets via its interaction with GW182 family proteins.</text>
</comment>
<dbReference type="GO" id="GO:0010606">
    <property type="term" value="P:positive regulation of cytoplasmic mRNA processing body assembly"/>
    <property type="evidence" value="ECO:0007669"/>
    <property type="project" value="UniProtKB-UniRule"/>
</dbReference>
<dbReference type="Gene3D" id="1.10.287.3700">
    <property type="match status" value="1"/>
</dbReference>
<name>A0A132AE48_SARSC</name>
<dbReference type="PANTHER" id="PTHR12272">
    <property type="entry name" value="DEADENYLATION COMPLEX SUBUNIT PAN3"/>
    <property type="match status" value="1"/>
</dbReference>
<feature type="compositionally biased region" description="Polar residues" evidence="7">
    <location>
        <begin position="118"/>
        <end position="137"/>
    </location>
</feature>
<evidence type="ECO:0000256" key="1">
    <source>
        <dbReference type="ARBA" id="ARBA00022490"/>
    </source>
</evidence>
<keyword evidence="1 6" id="KW-0963">Cytoplasm</keyword>
<dbReference type="GO" id="GO:0031251">
    <property type="term" value="C:PAN complex"/>
    <property type="evidence" value="ECO:0007669"/>
    <property type="project" value="UniProtKB-UniRule"/>
</dbReference>
<dbReference type="Proteomes" id="UP000616769">
    <property type="component" value="Unassembled WGS sequence"/>
</dbReference>
<dbReference type="Gene3D" id="1.10.510.10">
    <property type="entry name" value="Transferase(Phosphotransferase) domain 1"/>
    <property type="match status" value="1"/>
</dbReference>
<dbReference type="Gene3D" id="1.20.5.5160">
    <property type="match status" value="1"/>
</dbReference>
<evidence type="ECO:0000256" key="7">
    <source>
        <dbReference type="SAM" id="MobiDB-lite"/>
    </source>
</evidence>
<proteinExistence type="inferred from homology"/>
<evidence type="ECO:0000256" key="4">
    <source>
        <dbReference type="ARBA" id="ARBA00022840"/>
    </source>
</evidence>
<dbReference type="GO" id="GO:0008143">
    <property type="term" value="F:poly(A) binding"/>
    <property type="evidence" value="ECO:0007669"/>
    <property type="project" value="TreeGrafter"/>
</dbReference>
<gene>
    <name evidence="6" type="primary">PAN3</name>
    <name evidence="8" type="ORF">QR98_0078000</name>
</gene>
<comment type="similarity">
    <text evidence="6">Belongs to the protein kinase superfamily. PAN3 family.</text>
</comment>
<dbReference type="OrthoDB" id="3214149at2759"/>
<dbReference type="PANTHER" id="PTHR12272:SF11">
    <property type="entry name" value="PAN2-PAN3 DEADENYLATION COMPLEX SUBUNIT PAN3"/>
    <property type="match status" value="1"/>
</dbReference>
<dbReference type="HAMAP" id="MF_03181">
    <property type="entry name" value="PAN3"/>
    <property type="match status" value="1"/>
</dbReference>
<dbReference type="InterPro" id="IPR011009">
    <property type="entry name" value="Kinase-like_dom_sf"/>
</dbReference>
<feature type="coiled-coil region" evidence="6">
    <location>
        <begin position="481"/>
        <end position="519"/>
    </location>
</feature>
<dbReference type="EMBL" id="JXLN01013336">
    <property type="protein sequence ID" value="KPM09266.1"/>
    <property type="molecule type" value="Genomic_DNA"/>
</dbReference>
<reference evidence="8 9" key="1">
    <citation type="journal article" date="2015" name="Parasit. Vectors">
        <title>Draft genome of the scabies mite.</title>
        <authorList>
            <person name="Rider S.D.Jr."/>
            <person name="Morgan M.S."/>
            <person name="Arlian L.G."/>
        </authorList>
    </citation>
    <scope>NUCLEOTIDE SEQUENCE [LARGE SCALE GENOMIC DNA]</scope>
    <source>
        <strain evidence="8">Arlian Lab</strain>
    </source>
</reference>
<comment type="domain">
    <text evidence="6">Contains a pseudokinase domain. The protein kinase domain is predicted to be catalytically inactive because some of the residues important for catalytic activity are substituted and it lacks the equivalent of the binding site for a peptide substrate. However, it has retained an ATP-binding site and ATP-binding is required for mRNA degradation, stimulating the activity of the PAN2 nuclease in vitro. The nucleotide-binding site is juxtaposed to the RNase active site of PAN2 in the complex and may actually bind nucleosides of a poly(A) RNA rather than ATP, feeding the poly(A)-tail to the active site of the deadenylase and thus increasing the efficiency with which this distributive enzyme degrades oligo(A) RNAs.</text>
</comment>
<dbReference type="GO" id="GO:0004672">
    <property type="term" value="F:protein kinase activity"/>
    <property type="evidence" value="ECO:0007669"/>
    <property type="project" value="InterPro"/>
</dbReference>
<feature type="region of interest" description="Disordered" evidence="7">
    <location>
        <begin position="107"/>
        <end position="151"/>
    </location>
</feature>
<comment type="caution">
    <text evidence="6">Lacks conserved residue(s) required for the propagation of feature annotation.</text>
</comment>
<sequence length="611" mass="69819">MDGILPSSSTSNGNTKVINNYFTSSNVAINLNREYSLHHHPGSTDYYVDQGTIDCNPHHHPNNFETALSSDSHYQSYLTTESVSFYDQSQVLTSRLSQINLSQASNNINAQQSQQSQKSHFNDSLHSSKLPNASSRNDAAIGTHQDQSNQSLFSSDSIRQELIKRSTKSQEIATDAALDSPAKVDVFIELVRIEPISGASSFTFNGMISTVYKATNSETGEIYCLRRFHGFQPNTANAKLLMSTIESWKRFHHPNIVTLRQVFTTKAFGDNSVIFVYDYHPFSETFMSHYFSNQLISISGHSSSVLNGYSTSSRPFSQQQNTRKFLSEQTIWNYIIQISSALRTIHQSNLAFRSLDPSKIMLTSGWDGYNNRGRDARIKLSFVGVFDILTLDTFPNNSNNSRAYIQHLQQEDLVLFGRLCLALSTNCLSAFTQRDNLQKYVEMLPHNYSTDLRNLITYFIAYKTNGTNKLSIDDIMPMIGARFYMQLDHFYLRYDHLYEELSKEIDNGRLLRLLSKLGTINERPEHQLDPNWSETGDRYMLKLFRDYLFHQFDENGKPWLDLGHIISNLNKFDVGSPEKICLISRDAQNVIIVSFEELKRCFESAINDLMQ</sequence>
<comment type="subunit">
    <text evidence="6">Homodimer. Forms a heterotrimer with a catalytic subunit PAN2 to form the poly(A)-nuclease (PAN) deadenylation complex. Interacts (via PAM-2 motif) with poly(A)-binding protein (via PABC domain), conferring substrate specificity of the enzyme complex.</text>
</comment>
<feature type="compositionally biased region" description="Low complexity" evidence="7">
    <location>
        <begin position="107"/>
        <end position="117"/>
    </location>
</feature>
<dbReference type="AlphaFoldDB" id="A0A132AE48"/>
<comment type="domain">
    <text evidence="6">The N-terminal zinc finger binds to poly(A) RNA.</text>
</comment>
<evidence type="ECO:0000313" key="8">
    <source>
        <dbReference type="EMBL" id="KPM09266.1"/>
    </source>
</evidence>
<feature type="binding site" evidence="6">
    <location>
        <begin position="278"/>
        <end position="285"/>
    </location>
    <ligand>
        <name>ATP</name>
        <dbReference type="ChEBI" id="CHEBI:30616"/>
    </ligand>
</feature>
<evidence type="ECO:0000256" key="6">
    <source>
        <dbReference type="HAMAP-Rule" id="MF_03181"/>
    </source>
</evidence>